<accession>A0ABZ0PPF3</accession>
<reference evidence="1 2" key="1">
    <citation type="submission" date="2023-11" db="EMBL/GenBank/DDBJ databases">
        <title>Arctic aerobic anoxygenic photoheterotroph Sediminicoccus rosea KRV36 adapts its photosynthesis to long days of polar summer.</title>
        <authorList>
            <person name="Tomasch J."/>
            <person name="Kopejtka K."/>
            <person name="Bily T."/>
            <person name="Gardiner A.T."/>
            <person name="Gardian Z."/>
            <person name="Shivaramu S."/>
            <person name="Koblizek M."/>
            <person name="Engelhardt F."/>
            <person name="Kaftan D."/>
        </authorList>
    </citation>
    <scope>NUCLEOTIDE SEQUENCE [LARGE SCALE GENOMIC DNA]</scope>
    <source>
        <strain evidence="1 2">R-30</strain>
    </source>
</reference>
<gene>
    <name evidence="1" type="ORF">R9Z33_10760</name>
</gene>
<organism evidence="1 2">
    <name type="scientific">Sediminicoccus rosea</name>
    <dbReference type="NCBI Taxonomy" id="1225128"/>
    <lineage>
        <taxon>Bacteria</taxon>
        <taxon>Pseudomonadati</taxon>
        <taxon>Pseudomonadota</taxon>
        <taxon>Alphaproteobacteria</taxon>
        <taxon>Acetobacterales</taxon>
        <taxon>Roseomonadaceae</taxon>
        <taxon>Sediminicoccus</taxon>
    </lineage>
</organism>
<evidence type="ECO:0000313" key="1">
    <source>
        <dbReference type="EMBL" id="WPB87341.1"/>
    </source>
</evidence>
<dbReference type="Proteomes" id="UP001305521">
    <property type="component" value="Chromosome"/>
</dbReference>
<dbReference type="SUPFAM" id="SSF54637">
    <property type="entry name" value="Thioesterase/thiol ester dehydrase-isomerase"/>
    <property type="match status" value="1"/>
</dbReference>
<proteinExistence type="predicted"/>
<dbReference type="RefSeq" id="WP_318651294.1">
    <property type="nucleotide sequence ID" value="NZ_CP137852.1"/>
</dbReference>
<dbReference type="CDD" id="cd00586">
    <property type="entry name" value="4HBT"/>
    <property type="match status" value="1"/>
</dbReference>
<name>A0ABZ0PPF3_9PROT</name>
<evidence type="ECO:0000313" key="2">
    <source>
        <dbReference type="Proteomes" id="UP001305521"/>
    </source>
</evidence>
<protein>
    <submittedName>
        <fullName evidence="1">Acyl-CoA thioesterase</fullName>
    </submittedName>
</protein>
<keyword evidence="2" id="KW-1185">Reference proteome</keyword>
<dbReference type="Gene3D" id="3.10.129.10">
    <property type="entry name" value="Hotdog Thioesterase"/>
    <property type="match status" value="1"/>
</dbReference>
<dbReference type="EMBL" id="CP137852">
    <property type="protein sequence ID" value="WPB87341.1"/>
    <property type="molecule type" value="Genomic_DNA"/>
</dbReference>
<dbReference type="Pfam" id="PF13279">
    <property type="entry name" value="4HBT_2"/>
    <property type="match status" value="1"/>
</dbReference>
<sequence length="156" mass="16967">MTRPAPIPAALLPAASARIPGRIRFSDCDPAGIAFFGAWFTLANAAIEDFFELTLQLDFHHIHGPRRTGTGFVHAEADWFAPGRMGDHVVFTPLVTRIGGASYATTLHAHKGETELVRFRFVNATTDLDTARPKPIPEDLRAALARYAAACESLTP</sequence>
<dbReference type="InterPro" id="IPR029069">
    <property type="entry name" value="HotDog_dom_sf"/>
</dbReference>